<dbReference type="CDD" id="cd14008">
    <property type="entry name" value="STKc_LKB1_CaMKK"/>
    <property type="match status" value="1"/>
</dbReference>
<keyword evidence="2" id="KW-0808">Transferase</keyword>
<dbReference type="GO" id="GO:0005737">
    <property type="term" value="C:cytoplasm"/>
    <property type="evidence" value="ECO:0007669"/>
    <property type="project" value="TreeGrafter"/>
</dbReference>
<dbReference type="AlphaFoldDB" id="A0A087ST38"/>
<feature type="binding site" evidence="7">
    <location>
        <position position="140"/>
    </location>
    <ligand>
        <name>ATP</name>
        <dbReference type="ChEBI" id="CHEBI:30616"/>
    </ligand>
</feature>
<name>A0A087ST38_AUXPR</name>
<dbReference type="GO" id="GO:0004674">
    <property type="term" value="F:protein serine/threonine kinase activity"/>
    <property type="evidence" value="ECO:0007669"/>
    <property type="project" value="TreeGrafter"/>
</dbReference>
<dbReference type="InterPro" id="IPR011009">
    <property type="entry name" value="Kinase-like_dom_sf"/>
</dbReference>
<keyword evidence="3 7" id="KW-0547">Nucleotide-binding</keyword>
<dbReference type="Gene3D" id="1.10.510.10">
    <property type="entry name" value="Transferase(Phosphotransferase) domain 1"/>
    <property type="match status" value="1"/>
</dbReference>
<keyword evidence="1" id="KW-0140">cGMP</keyword>
<feature type="region of interest" description="Disordered" evidence="8">
    <location>
        <begin position="525"/>
        <end position="652"/>
    </location>
</feature>
<evidence type="ECO:0000256" key="8">
    <source>
        <dbReference type="SAM" id="MobiDB-lite"/>
    </source>
</evidence>
<dbReference type="Proteomes" id="UP000028924">
    <property type="component" value="Unassembled WGS sequence"/>
</dbReference>
<dbReference type="GO" id="GO:0005524">
    <property type="term" value="F:ATP binding"/>
    <property type="evidence" value="ECO:0007669"/>
    <property type="project" value="UniProtKB-UniRule"/>
</dbReference>
<dbReference type="Pfam" id="PF00069">
    <property type="entry name" value="Pkinase"/>
    <property type="match status" value="1"/>
</dbReference>
<evidence type="ECO:0000313" key="11">
    <source>
        <dbReference type="Proteomes" id="UP000028924"/>
    </source>
</evidence>
<evidence type="ECO:0000256" key="2">
    <source>
        <dbReference type="ARBA" id="ARBA00022679"/>
    </source>
</evidence>
<keyword evidence="5 7" id="KW-0067">ATP-binding</keyword>
<dbReference type="PROSITE" id="PS50011">
    <property type="entry name" value="PROTEIN_KINASE_DOM"/>
    <property type="match status" value="1"/>
</dbReference>
<dbReference type="EMBL" id="KL662184">
    <property type="protein sequence ID" value="KFM28892.1"/>
    <property type="molecule type" value="Genomic_DNA"/>
</dbReference>
<gene>
    <name evidence="10" type="ORF">F751_4056</name>
</gene>
<dbReference type="eggNOG" id="KOG0585">
    <property type="taxonomic scope" value="Eukaryota"/>
</dbReference>
<keyword evidence="4 10" id="KW-0418">Kinase</keyword>
<dbReference type="PROSITE" id="PS00108">
    <property type="entry name" value="PROTEIN_KINASE_ST"/>
    <property type="match status" value="1"/>
</dbReference>
<dbReference type="SMART" id="SM00220">
    <property type="entry name" value="S_TKc"/>
    <property type="match status" value="1"/>
</dbReference>
<dbReference type="InterPro" id="IPR008271">
    <property type="entry name" value="Ser/Thr_kinase_AS"/>
</dbReference>
<dbReference type="OrthoDB" id="68483at2759"/>
<dbReference type="SUPFAM" id="SSF56112">
    <property type="entry name" value="Protein kinase-like (PK-like)"/>
    <property type="match status" value="1"/>
</dbReference>
<proteinExistence type="predicted"/>
<keyword evidence="6" id="KW-0142">cGMP-binding</keyword>
<dbReference type="GeneID" id="23615447"/>
<accession>A0A087ST38</accession>
<evidence type="ECO:0000256" key="1">
    <source>
        <dbReference type="ARBA" id="ARBA00022535"/>
    </source>
</evidence>
<dbReference type="InterPro" id="IPR000719">
    <property type="entry name" value="Prot_kinase_dom"/>
</dbReference>
<feature type="domain" description="Protein kinase" evidence="9">
    <location>
        <begin position="111"/>
        <end position="352"/>
    </location>
</feature>
<dbReference type="KEGG" id="apro:F751_4056"/>
<dbReference type="PANTHER" id="PTHR24346">
    <property type="entry name" value="MAP/MICROTUBULE AFFINITY-REGULATING KINASE"/>
    <property type="match status" value="1"/>
</dbReference>
<evidence type="ECO:0000256" key="5">
    <source>
        <dbReference type="ARBA" id="ARBA00022840"/>
    </source>
</evidence>
<evidence type="ECO:0000256" key="4">
    <source>
        <dbReference type="ARBA" id="ARBA00022777"/>
    </source>
</evidence>
<dbReference type="STRING" id="3075.A0A087ST38"/>
<dbReference type="InterPro" id="IPR014710">
    <property type="entry name" value="RmlC-like_jellyroll"/>
</dbReference>
<dbReference type="PROSITE" id="PS00107">
    <property type="entry name" value="PROTEIN_KINASE_ATP"/>
    <property type="match status" value="1"/>
</dbReference>
<feature type="region of interest" description="Disordered" evidence="8">
    <location>
        <begin position="33"/>
        <end position="75"/>
    </location>
</feature>
<sequence>MGCACSKNENAGPRNLPTFARVSIFKSLAEAGDATMPSQRKLEASSSDDSLAPMGQEGVEGQSPPPPPRQEDSPVLLTGDSEALLAKSRGIKHTFRLRVGVLEGATFLNQYIVVDTLGRGSYGRVKLCLSTQDDELYAIKVVNRALIDVMRRLRHPNLVRLHEVIEDGASGKVLMVMEYAAAGQLLAKGQLSPERRMPEVIAQYYFRQMAAGMAFLHANHVVHGDMKPDNVLLSGDSTVKIADFGQAHFFRKRDTFNRTLGTPAFLAPEVCAGETYRGRQADMWALGISLYLFIYGESETVLDLYDQIAGGSVPYPEHVPVSMELQDLFRRILNPDPAARLTAEEMMEHAWVKGDFWASLLSSFQLADGTWAAPPEVHASMRAEDVAAIVFPSPSPQGASPVAGTSPRSGAAAQVSGLQRLPHWEDGLRTLEDEGPDMSAASLEDATQMPSAGLHAAGPGRTQPVAILLPRRRSVAWDASCEDGAGLGAFAFTPGTARGEGMASSGMFRRSVVLQPAQAQLPCPSPFQSARLSTLSPSPPFLGQAPASPGPGWSRGGLARHEEEEGAPSSDPRSRRRPLAHTRSMSVDGGEAGPEPHPARSLRRSSSRALTAGSSGRERRTQSLRGPSPGAESASSSAAEGSSPRGSRPSSRLANLARLSHRLASAVRGVQDIEVLHVAAGENLGTSDNMTSVLYIESGELEISWEARLPFSLSAVLGHALRTNESFSLDHGLSGPMDSTTIDMDIEQLQTDARSMTLTGTVREAAERAALLLRSAAVPGAMDDLLVTRRGPRQFIGALGMLDPAFYHDRWKASAVALTPVTLVRLTAWGLERFLEQNPLVQVHLRASIALTQAEVIKLESLEKIAECMHTTRQRTVERRLDAEGPKPNEKADSKIEEVAGTAPANVEHDAMLDRFAVVHWLRDTFNTLGQDALSTLGLTSDLTPALRSSKSNTMT</sequence>
<evidence type="ECO:0000256" key="3">
    <source>
        <dbReference type="ARBA" id="ARBA00022741"/>
    </source>
</evidence>
<evidence type="ECO:0000256" key="6">
    <source>
        <dbReference type="ARBA" id="ARBA00022992"/>
    </source>
</evidence>
<protein>
    <submittedName>
        <fullName evidence="10">Putative serine/threonine-protein kinase</fullName>
    </submittedName>
</protein>
<dbReference type="InterPro" id="IPR018490">
    <property type="entry name" value="cNMP-bd_dom_sf"/>
</dbReference>
<dbReference type="GO" id="GO:0030553">
    <property type="term" value="F:cGMP binding"/>
    <property type="evidence" value="ECO:0007669"/>
    <property type="project" value="UniProtKB-KW"/>
</dbReference>
<dbReference type="InterPro" id="IPR017441">
    <property type="entry name" value="Protein_kinase_ATP_BS"/>
</dbReference>
<keyword evidence="11" id="KW-1185">Reference proteome</keyword>
<evidence type="ECO:0000313" key="10">
    <source>
        <dbReference type="EMBL" id="KFM28892.1"/>
    </source>
</evidence>
<dbReference type="GO" id="GO:0035556">
    <property type="term" value="P:intracellular signal transduction"/>
    <property type="evidence" value="ECO:0007669"/>
    <property type="project" value="TreeGrafter"/>
</dbReference>
<dbReference type="PANTHER" id="PTHR24346:SF77">
    <property type="entry name" value="SERINE THREONINE PROTEIN KINASE"/>
    <property type="match status" value="1"/>
</dbReference>
<organism evidence="10 11">
    <name type="scientific">Auxenochlorella protothecoides</name>
    <name type="common">Green microalga</name>
    <name type="synonym">Chlorella protothecoides</name>
    <dbReference type="NCBI Taxonomy" id="3075"/>
    <lineage>
        <taxon>Eukaryota</taxon>
        <taxon>Viridiplantae</taxon>
        <taxon>Chlorophyta</taxon>
        <taxon>core chlorophytes</taxon>
        <taxon>Trebouxiophyceae</taxon>
        <taxon>Chlorellales</taxon>
        <taxon>Chlorellaceae</taxon>
        <taxon>Auxenochlorella</taxon>
    </lineage>
</organism>
<dbReference type="Gene3D" id="2.60.120.10">
    <property type="entry name" value="Jelly Rolls"/>
    <property type="match status" value="1"/>
</dbReference>
<dbReference type="RefSeq" id="XP_011401941.1">
    <property type="nucleotide sequence ID" value="XM_011403639.1"/>
</dbReference>
<feature type="compositionally biased region" description="Low complexity" evidence="8">
    <location>
        <begin position="625"/>
        <end position="652"/>
    </location>
</feature>
<dbReference type="SUPFAM" id="SSF51206">
    <property type="entry name" value="cAMP-binding domain-like"/>
    <property type="match status" value="1"/>
</dbReference>
<reference evidence="10 11" key="1">
    <citation type="journal article" date="2014" name="BMC Genomics">
        <title>Oil accumulation mechanisms of the oleaginous microalga Chlorella protothecoides revealed through its genome, transcriptomes, and proteomes.</title>
        <authorList>
            <person name="Gao C."/>
            <person name="Wang Y."/>
            <person name="Shen Y."/>
            <person name="Yan D."/>
            <person name="He X."/>
            <person name="Dai J."/>
            <person name="Wu Q."/>
        </authorList>
    </citation>
    <scope>NUCLEOTIDE SEQUENCE [LARGE SCALE GENOMIC DNA]</scope>
    <source>
        <strain evidence="10 11">0710</strain>
    </source>
</reference>
<evidence type="ECO:0000259" key="9">
    <source>
        <dbReference type="PROSITE" id="PS50011"/>
    </source>
</evidence>
<feature type="region of interest" description="Disordered" evidence="8">
    <location>
        <begin position="395"/>
        <end position="416"/>
    </location>
</feature>
<evidence type="ECO:0000256" key="7">
    <source>
        <dbReference type="PROSITE-ProRule" id="PRU10141"/>
    </source>
</evidence>
<feature type="compositionally biased region" description="Polar residues" evidence="8">
    <location>
        <begin position="526"/>
        <end position="536"/>
    </location>
</feature>